<organism evidence="1">
    <name type="scientific">Anguilla anguilla</name>
    <name type="common">European freshwater eel</name>
    <name type="synonym">Muraena anguilla</name>
    <dbReference type="NCBI Taxonomy" id="7936"/>
    <lineage>
        <taxon>Eukaryota</taxon>
        <taxon>Metazoa</taxon>
        <taxon>Chordata</taxon>
        <taxon>Craniata</taxon>
        <taxon>Vertebrata</taxon>
        <taxon>Euteleostomi</taxon>
        <taxon>Actinopterygii</taxon>
        <taxon>Neopterygii</taxon>
        <taxon>Teleostei</taxon>
        <taxon>Anguilliformes</taxon>
        <taxon>Anguillidae</taxon>
        <taxon>Anguilla</taxon>
    </lineage>
</organism>
<reference evidence="1" key="1">
    <citation type="submission" date="2014-11" db="EMBL/GenBank/DDBJ databases">
        <authorList>
            <person name="Amaro Gonzalez C."/>
        </authorList>
    </citation>
    <scope>NUCLEOTIDE SEQUENCE</scope>
</reference>
<dbReference type="AlphaFoldDB" id="A0A0E9RGV5"/>
<dbReference type="EMBL" id="GBXM01080989">
    <property type="protein sequence ID" value="JAH27588.1"/>
    <property type="molecule type" value="Transcribed_RNA"/>
</dbReference>
<reference evidence="1" key="2">
    <citation type="journal article" date="2015" name="Fish Shellfish Immunol.">
        <title>Early steps in the European eel (Anguilla anguilla)-Vibrio vulnificus interaction in the gills: Role of the RtxA13 toxin.</title>
        <authorList>
            <person name="Callol A."/>
            <person name="Pajuelo D."/>
            <person name="Ebbesson L."/>
            <person name="Teles M."/>
            <person name="MacKenzie S."/>
            <person name="Amaro C."/>
        </authorList>
    </citation>
    <scope>NUCLEOTIDE SEQUENCE</scope>
</reference>
<name>A0A0E9RGV5_ANGAN</name>
<protein>
    <submittedName>
        <fullName evidence="1">Uncharacterized protein</fullName>
    </submittedName>
</protein>
<evidence type="ECO:0000313" key="1">
    <source>
        <dbReference type="EMBL" id="JAH27588.1"/>
    </source>
</evidence>
<accession>A0A0E9RGV5</accession>
<sequence length="33" mass="3950">MLHWGIHSKRSDISSFGHWDALFYQCEFSRPPN</sequence>
<proteinExistence type="predicted"/>